<dbReference type="EMBL" id="MT142536">
    <property type="protein sequence ID" value="QJA84834.1"/>
    <property type="molecule type" value="Genomic_DNA"/>
</dbReference>
<dbReference type="AlphaFoldDB" id="A0A6M3KTS4"/>
<proteinExistence type="predicted"/>
<dbReference type="EMBL" id="MT142170">
    <property type="protein sequence ID" value="QJA75549.1"/>
    <property type="molecule type" value="Genomic_DNA"/>
</dbReference>
<organism evidence="2">
    <name type="scientific">viral metagenome</name>
    <dbReference type="NCBI Taxonomy" id="1070528"/>
    <lineage>
        <taxon>unclassified sequences</taxon>
        <taxon>metagenomes</taxon>
        <taxon>organismal metagenomes</taxon>
    </lineage>
</organism>
<sequence length="58" mass="6833">MLSWCDRCKKYTESNLDTRKSKLAISTHYYCVGCKCFKESTLEFIIPHSQNRSDKPIQ</sequence>
<reference evidence="2" key="1">
    <citation type="submission" date="2020-03" db="EMBL/GenBank/DDBJ databases">
        <title>The deep terrestrial virosphere.</title>
        <authorList>
            <person name="Holmfeldt K."/>
            <person name="Nilsson E."/>
            <person name="Simone D."/>
            <person name="Lopez-Fernandez M."/>
            <person name="Wu X."/>
            <person name="de Brujin I."/>
            <person name="Lundin D."/>
            <person name="Andersson A."/>
            <person name="Bertilsson S."/>
            <person name="Dopson M."/>
        </authorList>
    </citation>
    <scope>NUCLEOTIDE SEQUENCE</scope>
    <source>
        <strain evidence="1">MM415A01761</strain>
        <strain evidence="2">MM415B02343</strain>
    </source>
</reference>
<protein>
    <submittedName>
        <fullName evidence="2">Uncharacterized protein</fullName>
    </submittedName>
</protein>
<gene>
    <name evidence="1" type="ORF">MM415A01761_0008</name>
    <name evidence="2" type="ORF">MM415B02343_0008</name>
</gene>
<accession>A0A6M3KTS4</accession>
<evidence type="ECO:0000313" key="2">
    <source>
        <dbReference type="EMBL" id="QJA84834.1"/>
    </source>
</evidence>
<name>A0A6M3KTS4_9ZZZZ</name>
<evidence type="ECO:0000313" key="1">
    <source>
        <dbReference type="EMBL" id="QJA75549.1"/>
    </source>
</evidence>